<dbReference type="Pfam" id="PF00069">
    <property type="entry name" value="Pkinase"/>
    <property type="match status" value="1"/>
</dbReference>
<dbReference type="InterPro" id="IPR013320">
    <property type="entry name" value="ConA-like_dom_sf"/>
</dbReference>
<dbReference type="InterPro" id="IPR017441">
    <property type="entry name" value="Protein_kinase_ATP_BS"/>
</dbReference>
<dbReference type="InterPro" id="IPR000719">
    <property type="entry name" value="Prot_kinase_dom"/>
</dbReference>
<feature type="compositionally biased region" description="Basic residues" evidence="12">
    <location>
        <begin position="898"/>
        <end position="907"/>
    </location>
</feature>
<feature type="region of interest" description="Disordered" evidence="12">
    <location>
        <begin position="898"/>
        <end position="917"/>
    </location>
</feature>
<evidence type="ECO:0000313" key="16">
    <source>
        <dbReference type="Proteomes" id="UP000663882"/>
    </source>
</evidence>
<dbReference type="InterPro" id="IPR008271">
    <property type="entry name" value="Ser/Thr_kinase_AS"/>
</dbReference>
<evidence type="ECO:0000256" key="11">
    <source>
        <dbReference type="PROSITE-ProRule" id="PRU10141"/>
    </source>
</evidence>
<organism evidence="15 16">
    <name type="scientific">Rotaria sordida</name>
    <dbReference type="NCBI Taxonomy" id="392033"/>
    <lineage>
        <taxon>Eukaryota</taxon>
        <taxon>Metazoa</taxon>
        <taxon>Spiralia</taxon>
        <taxon>Gnathifera</taxon>
        <taxon>Rotifera</taxon>
        <taxon>Eurotatoria</taxon>
        <taxon>Bdelloidea</taxon>
        <taxon>Philodinida</taxon>
        <taxon>Philodinidae</taxon>
        <taxon>Rotaria</taxon>
    </lineage>
</organism>
<dbReference type="SMART" id="SM00220">
    <property type="entry name" value="S_TKc"/>
    <property type="match status" value="1"/>
</dbReference>
<dbReference type="SUPFAM" id="SSF49899">
    <property type="entry name" value="Concanavalin A-like lectins/glucanases"/>
    <property type="match status" value="2"/>
</dbReference>
<dbReference type="PANTHER" id="PTHR24347">
    <property type="entry name" value="SERINE/THREONINE-PROTEIN KINASE"/>
    <property type="match status" value="1"/>
</dbReference>
<dbReference type="Proteomes" id="UP000663882">
    <property type="component" value="Unassembled WGS sequence"/>
</dbReference>
<evidence type="ECO:0000256" key="4">
    <source>
        <dbReference type="ARBA" id="ARBA00022553"/>
    </source>
</evidence>
<feature type="signal peptide" evidence="13">
    <location>
        <begin position="1"/>
        <end position="19"/>
    </location>
</feature>
<protein>
    <recommendedName>
        <fullName evidence="2">non-specific serine/threonine protein kinase</fullName>
        <ecNumber evidence="2">2.7.11.1</ecNumber>
    </recommendedName>
</protein>
<gene>
    <name evidence="15" type="ORF">RFH988_LOCUS24883</name>
</gene>
<comment type="caution">
    <text evidence="15">The sequence shown here is derived from an EMBL/GenBank/DDBJ whole genome shotgun (WGS) entry which is preliminary data.</text>
</comment>
<evidence type="ECO:0000256" key="7">
    <source>
        <dbReference type="ARBA" id="ARBA00022777"/>
    </source>
</evidence>
<feature type="binding site" evidence="11">
    <location>
        <position position="570"/>
    </location>
    <ligand>
        <name>ATP</name>
        <dbReference type="ChEBI" id="CHEBI:30616"/>
    </ligand>
</feature>
<evidence type="ECO:0000256" key="10">
    <source>
        <dbReference type="ARBA" id="ARBA00048679"/>
    </source>
</evidence>
<evidence type="ECO:0000256" key="6">
    <source>
        <dbReference type="ARBA" id="ARBA00022741"/>
    </source>
</evidence>
<evidence type="ECO:0000256" key="5">
    <source>
        <dbReference type="ARBA" id="ARBA00022679"/>
    </source>
</evidence>
<comment type="catalytic activity">
    <reaction evidence="9">
        <text>L-threonyl-[protein] + ATP = O-phospho-L-threonyl-[protein] + ADP + H(+)</text>
        <dbReference type="Rhea" id="RHEA:46608"/>
        <dbReference type="Rhea" id="RHEA-COMP:11060"/>
        <dbReference type="Rhea" id="RHEA-COMP:11605"/>
        <dbReference type="ChEBI" id="CHEBI:15378"/>
        <dbReference type="ChEBI" id="CHEBI:30013"/>
        <dbReference type="ChEBI" id="CHEBI:30616"/>
        <dbReference type="ChEBI" id="CHEBI:61977"/>
        <dbReference type="ChEBI" id="CHEBI:456216"/>
        <dbReference type="EC" id="2.7.11.1"/>
    </reaction>
</comment>
<dbReference type="AlphaFoldDB" id="A0A814WS92"/>
<dbReference type="EC" id="2.7.11.1" evidence="2"/>
<evidence type="ECO:0000259" key="14">
    <source>
        <dbReference type="PROSITE" id="PS50011"/>
    </source>
</evidence>
<dbReference type="PROSITE" id="PS00107">
    <property type="entry name" value="PROTEIN_KINASE_ATP"/>
    <property type="match status" value="1"/>
</dbReference>
<keyword evidence="6 11" id="KW-0547">Nucleotide-binding</keyword>
<dbReference type="GO" id="GO:0004674">
    <property type="term" value="F:protein serine/threonine kinase activity"/>
    <property type="evidence" value="ECO:0007669"/>
    <property type="project" value="UniProtKB-KW"/>
</dbReference>
<evidence type="ECO:0000313" key="15">
    <source>
        <dbReference type="EMBL" id="CAF1206284.1"/>
    </source>
</evidence>
<feature type="chain" id="PRO_5032431053" description="non-specific serine/threonine protein kinase" evidence="13">
    <location>
        <begin position="20"/>
        <end position="917"/>
    </location>
</feature>
<dbReference type="Gene3D" id="3.30.200.20">
    <property type="entry name" value="Phosphorylase Kinase, domain 1"/>
    <property type="match status" value="1"/>
</dbReference>
<dbReference type="GO" id="GO:0005524">
    <property type="term" value="F:ATP binding"/>
    <property type="evidence" value="ECO:0007669"/>
    <property type="project" value="UniProtKB-UniRule"/>
</dbReference>
<dbReference type="EMBL" id="CAJNOO010001846">
    <property type="protein sequence ID" value="CAF1206284.1"/>
    <property type="molecule type" value="Genomic_DNA"/>
</dbReference>
<keyword evidence="5" id="KW-0808">Transferase</keyword>
<keyword evidence="13" id="KW-0732">Signal</keyword>
<accession>A0A814WS92</accession>
<keyword evidence="7" id="KW-0418">Kinase</keyword>
<dbReference type="FunFam" id="3.30.200.20:FF:000156">
    <property type="entry name" value="MAP kinase-activated protein kinase 3"/>
    <property type="match status" value="1"/>
</dbReference>
<comment type="similarity">
    <text evidence="1">Belongs to the protein kinase superfamily. CAMK Ser/Thr protein kinase family.</text>
</comment>
<evidence type="ECO:0000256" key="9">
    <source>
        <dbReference type="ARBA" id="ARBA00047899"/>
    </source>
</evidence>
<name>A0A814WS92_9BILA</name>
<sequence length="917" mass="103501">MFWMIVILSLLSIIGSIRIGKIENNIMIGTINRSLFNITRNQCICQLIKSTDLISALNYFQTNNTCQLFYYNTSSIIIKFNSNSSFIFINRSSISITTIQSNITSTSSSSLSLINAFWPFDGNTNERNSNYNSFSNASFSSPGITGYGSALSFNASLYQYVLTNSTINLNISFKSFTFEFWIYPFSLVTGDRGMIGQCQSLSPNKCLHMTIRNSKIRISFYSNACDGTKTIVINKWYHLTFVYDLSATTQMIYIDGILDCISSTSAPLQITNLTYIPITIGYTSPLSPYYFDGLIDQLSLVEWVKNSSEILNDATLVSWYCFDNNNSTNDSGPNEINGISINTIFENNTLLLNQTKSYFQSSGFVLLGMDNHSYSFSIWINPIQTHNTTILFISQNSSSSTKWCLSFLRFNSQGKIQAQSRTNGGLINVTGPYISSYTWTHIVQTYSLTNGVSLYINGSLFDKSSSCDYRGGNTPLTITLGSYMDNINSICSNSSIQGGQYFGWIDEFRVYSRELTATDVRTFYTSFPFATNRNNITDDYEISPEALGVGINGKVLKCKHRRTGQKCALKIIKDSIKARQEVILHKKACESCQYIVQVLDVYENKFRSQRCILIVMECMEGGELFNRIQQRNDNPYTERDAARYILMIVQAVNHLHKMDIAHRDLKPENLLLTNQSNDAILKLGDFGFAKEGHNEPLPLTSPLFTPYYVAPEILYHNRYDKACDIWSMGVIMYILLCGYPPFFSEGGHTISSRMKNKIKTGDYRFPDAEWRNISSEAKSTIQRMLTVDPVQRITIDGILTSSWLTELTSDRAINMNALQDVETRQQLEAAVASATDDQRRIDDDLDIEISGPEASRIARRAAKRKQQMAAAVASATDDQRRIDDDLDIEISGPEASRIAKRAAKRKQQMAVDNEEHQ</sequence>
<keyword evidence="8 11" id="KW-0067">ATP-binding</keyword>
<evidence type="ECO:0000256" key="13">
    <source>
        <dbReference type="SAM" id="SignalP"/>
    </source>
</evidence>
<proteinExistence type="inferred from homology"/>
<feature type="domain" description="Protein kinase" evidence="14">
    <location>
        <begin position="541"/>
        <end position="804"/>
    </location>
</feature>
<dbReference type="InterPro" id="IPR011009">
    <property type="entry name" value="Kinase-like_dom_sf"/>
</dbReference>
<evidence type="ECO:0000256" key="3">
    <source>
        <dbReference type="ARBA" id="ARBA00022527"/>
    </source>
</evidence>
<evidence type="ECO:0000256" key="8">
    <source>
        <dbReference type="ARBA" id="ARBA00022840"/>
    </source>
</evidence>
<dbReference type="SUPFAM" id="SSF56112">
    <property type="entry name" value="Protein kinase-like (PK-like)"/>
    <property type="match status" value="1"/>
</dbReference>
<keyword evidence="4" id="KW-0597">Phosphoprotein</keyword>
<dbReference type="Gene3D" id="1.10.510.10">
    <property type="entry name" value="Transferase(Phosphotransferase) domain 1"/>
    <property type="match status" value="1"/>
</dbReference>
<dbReference type="OrthoDB" id="10006026at2759"/>
<evidence type="ECO:0000256" key="1">
    <source>
        <dbReference type="ARBA" id="ARBA00006692"/>
    </source>
</evidence>
<dbReference type="Gene3D" id="2.60.120.200">
    <property type="match status" value="2"/>
</dbReference>
<evidence type="ECO:0000256" key="12">
    <source>
        <dbReference type="SAM" id="MobiDB-lite"/>
    </source>
</evidence>
<dbReference type="Pfam" id="PF13385">
    <property type="entry name" value="Laminin_G_3"/>
    <property type="match status" value="2"/>
</dbReference>
<evidence type="ECO:0000256" key="2">
    <source>
        <dbReference type="ARBA" id="ARBA00012513"/>
    </source>
</evidence>
<dbReference type="PROSITE" id="PS50011">
    <property type="entry name" value="PROTEIN_KINASE_DOM"/>
    <property type="match status" value="1"/>
</dbReference>
<keyword evidence="3" id="KW-0723">Serine/threonine-protein kinase</keyword>
<reference evidence="15" key="1">
    <citation type="submission" date="2021-02" db="EMBL/GenBank/DDBJ databases">
        <authorList>
            <person name="Nowell W R."/>
        </authorList>
    </citation>
    <scope>NUCLEOTIDE SEQUENCE</scope>
</reference>
<comment type="catalytic activity">
    <reaction evidence="10">
        <text>L-seryl-[protein] + ATP = O-phospho-L-seryl-[protein] + ADP + H(+)</text>
        <dbReference type="Rhea" id="RHEA:17989"/>
        <dbReference type="Rhea" id="RHEA-COMP:9863"/>
        <dbReference type="Rhea" id="RHEA-COMP:11604"/>
        <dbReference type="ChEBI" id="CHEBI:15378"/>
        <dbReference type="ChEBI" id="CHEBI:29999"/>
        <dbReference type="ChEBI" id="CHEBI:30616"/>
        <dbReference type="ChEBI" id="CHEBI:83421"/>
        <dbReference type="ChEBI" id="CHEBI:456216"/>
        <dbReference type="EC" id="2.7.11.1"/>
    </reaction>
</comment>
<dbReference type="PROSITE" id="PS00108">
    <property type="entry name" value="PROTEIN_KINASE_ST"/>
    <property type="match status" value="1"/>
</dbReference>